<evidence type="ECO:0000313" key="3">
    <source>
        <dbReference type="Proteomes" id="UP000615026"/>
    </source>
</evidence>
<dbReference type="RefSeq" id="WP_193990514.1">
    <property type="nucleotide sequence ID" value="NZ_JADEXP010000009.1"/>
</dbReference>
<organism evidence="2 3">
    <name type="scientific">Leptolyngbya cf. ectocarpi LEGE 11479</name>
    <dbReference type="NCBI Taxonomy" id="1828722"/>
    <lineage>
        <taxon>Bacteria</taxon>
        <taxon>Bacillati</taxon>
        <taxon>Cyanobacteriota</taxon>
        <taxon>Cyanophyceae</taxon>
        <taxon>Leptolyngbyales</taxon>
        <taxon>Leptolyngbyaceae</taxon>
        <taxon>Leptolyngbya group</taxon>
        <taxon>Leptolyngbya</taxon>
    </lineage>
</organism>
<gene>
    <name evidence="2" type="ORF">IQ260_02405</name>
</gene>
<feature type="region of interest" description="Disordered" evidence="1">
    <location>
        <begin position="27"/>
        <end position="75"/>
    </location>
</feature>
<protein>
    <submittedName>
        <fullName evidence="2">Host attachment protein</fullName>
    </submittedName>
</protein>
<dbReference type="Pfam" id="PF10116">
    <property type="entry name" value="Host_attach"/>
    <property type="match status" value="1"/>
</dbReference>
<accession>A0A928ZPS2</accession>
<sequence>MRSYLVAVVDGAQARFFTLTAAEFSDEEQSRPHLTEHSSLNNAEKPIASKGNTDNLIGRKHHGNRHEKTTQSTETNRRFASKVLQHIHAVTQNFASHHLILVAEPHILGSLRESVSSHVPSTMTVSELAKDLCRLNAHELHKYLANKQMLPCSNRVR</sequence>
<dbReference type="InterPro" id="IPR019291">
    <property type="entry name" value="Host_attachment_protein"/>
</dbReference>
<proteinExistence type="predicted"/>
<evidence type="ECO:0000313" key="2">
    <source>
        <dbReference type="EMBL" id="MBE9065500.1"/>
    </source>
</evidence>
<keyword evidence="3" id="KW-1185">Reference proteome</keyword>
<dbReference type="Proteomes" id="UP000615026">
    <property type="component" value="Unassembled WGS sequence"/>
</dbReference>
<evidence type="ECO:0000256" key="1">
    <source>
        <dbReference type="SAM" id="MobiDB-lite"/>
    </source>
</evidence>
<name>A0A928ZPS2_LEPEC</name>
<dbReference type="EMBL" id="JADEXP010000009">
    <property type="protein sequence ID" value="MBE9065500.1"/>
    <property type="molecule type" value="Genomic_DNA"/>
</dbReference>
<comment type="caution">
    <text evidence="2">The sequence shown here is derived from an EMBL/GenBank/DDBJ whole genome shotgun (WGS) entry which is preliminary data.</text>
</comment>
<dbReference type="AlphaFoldDB" id="A0A928ZPS2"/>
<reference evidence="2" key="1">
    <citation type="submission" date="2020-10" db="EMBL/GenBank/DDBJ databases">
        <authorList>
            <person name="Castelo-Branco R."/>
            <person name="Eusebio N."/>
            <person name="Adriana R."/>
            <person name="Vieira A."/>
            <person name="Brugerolle De Fraissinette N."/>
            <person name="Rezende De Castro R."/>
            <person name="Schneider M.P."/>
            <person name="Vasconcelos V."/>
            <person name="Leao P.N."/>
        </authorList>
    </citation>
    <scope>NUCLEOTIDE SEQUENCE</scope>
    <source>
        <strain evidence="2">LEGE 11479</strain>
    </source>
</reference>